<gene>
    <name evidence="2" type="ORF">E2C01_023805</name>
</gene>
<name>A0A5B7EB12_PORTR</name>
<protein>
    <submittedName>
        <fullName evidence="2">Uncharacterized protein</fullName>
    </submittedName>
</protein>
<dbReference type="EMBL" id="VSRR010002273">
    <property type="protein sequence ID" value="MPC30539.1"/>
    <property type="molecule type" value="Genomic_DNA"/>
</dbReference>
<feature type="compositionally biased region" description="Polar residues" evidence="1">
    <location>
        <begin position="43"/>
        <end position="52"/>
    </location>
</feature>
<evidence type="ECO:0000313" key="3">
    <source>
        <dbReference type="Proteomes" id="UP000324222"/>
    </source>
</evidence>
<dbReference type="AlphaFoldDB" id="A0A5B7EB12"/>
<proteinExistence type="predicted"/>
<feature type="region of interest" description="Disordered" evidence="1">
    <location>
        <begin position="1"/>
        <end position="57"/>
    </location>
</feature>
<organism evidence="2 3">
    <name type="scientific">Portunus trituberculatus</name>
    <name type="common">Swimming crab</name>
    <name type="synonym">Neptunus trituberculatus</name>
    <dbReference type="NCBI Taxonomy" id="210409"/>
    <lineage>
        <taxon>Eukaryota</taxon>
        <taxon>Metazoa</taxon>
        <taxon>Ecdysozoa</taxon>
        <taxon>Arthropoda</taxon>
        <taxon>Crustacea</taxon>
        <taxon>Multicrustacea</taxon>
        <taxon>Malacostraca</taxon>
        <taxon>Eumalacostraca</taxon>
        <taxon>Eucarida</taxon>
        <taxon>Decapoda</taxon>
        <taxon>Pleocyemata</taxon>
        <taxon>Brachyura</taxon>
        <taxon>Eubrachyura</taxon>
        <taxon>Portunoidea</taxon>
        <taxon>Portunidae</taxon>
        <taxon>Portuninae</taxon>
        <taxon>Portunus</taxon>
    </lineage>
</organism>
<sequence>MCSGAENGRVASAKSTDGSASAATPPPSWSRGEPGQLGGSSLAIFTTPQLTSDTRERYSKERYLHYKSVILSCLKINFYRLARPTLSVSRKLPPRLGSNTTPAMCTRV</sequence>
<comment type="caution">
    <text evidence="2">The sequence shown here is derived from an EMBL/GenBank/DDBJ whole genome shotgun (WGS) entry which is preliminary data.</text>
</comment>
<accession>A0A5B7EB12</accession>
<evidence type="ECO:0000256" key="1">
    <source>
        <dbReference type="SAM" id="MobiDB-lite"/>
    </source>
</evidence>
<keyword evidence="3" id="KW-1185">Reference proteome</keyword>
<dbReference type="Proteomes" id="UP000324222">
    <property type="component" value="Unassembled WGS sequence"/>
</dbReference>
<evidence type="ECO:0000313" key="2">
    <source>
        <dbReference type="EMBL" id="MPC30539.1"/>
    </source>
</evidence>
<reference evidence="2 3" key="1">
    <citation type="submission" date="2019-05" db="EMBL/GenBank/DDBJ databases">
        <title>Another draft genome of Portunus trituberculatus and its Hox gene families provides insights of decapod evolution.</title>
        <authorList>
            <person name="Jeong J.-H."/>
            <person name="Song I."/>
            <person name="Kim S."/>
            <person name="Choi T."/>
            <person name="Kim D."/>
            <person name="Ryu S."/>
            <person name="Kim W."/>
        </authorList>
    </citation>
    <scope>NUCLEOTIDE SEQUENCE [LARGE SCALE GENOMIC DNA]</scope>
    <source>
        <tissue evidence="2">Muscle</tissue>
    </source>
</reference>